<evidence type="ECO:0000256" key="12">
    <source>
        <dbReference type="ARBA" id="ARBA00023209"/>
    </source>
</evidence>
<dbReference type="EMBL" id="CP011125">
    <property type="protein sequence ID" value="AKF06467.1"/>
    <property type="molecule type" value="Genomic_DNA"/>
</dbReference>
<name>A0A0F6W3H8_9BACT</name>
<dbReference type="InterPro" id="IPR000462">
    <property type="entry name" value="CDP-OH_P_trans"/>
</dbReference>
<dbReference type="InterPro" id="IPR043130">
    <property type="entry name" value="CDP-OH_PTrfase_TM_dom"/>
</dbReference>
<feature type="transmembrane region" description="Helical" evidence="18">
    <location>
        <begin position="127"/>
        <end position="151"/>
    </location>
</feature>
<dbReference type="EC" id="2.7.8.5" evidence="4 15"/>
<keyword evidence="6" id="KW-0444">Lipid biosynthesis</keyword>
<dbReference type="PROSITE" id="PS00379">
    <property type="entry name" value="CDP_ALCOHOL_P_TRANSF"/>
    <property type="match status" value="1"/>
</dbReference>
<evidence type="ECO:0000256" key="1">
    <source>
        <dbReference type="ARBA" id="ARBA00004141"/>
    </source>
</evidence>
<proteinExistence type="inferred from homology"/>
<dbReference type="InterPro" id="IPR050324">
    <property type="entry name" value="CDP-alcohol_PTase-I"/>
</dbReference>
<evidence type="ECO:0000256" key="6">
    <source>
        <dbReference type="ARBA" id="ARBA00022516"/>
    </source>
</evidence>
<evidence type="ECO:0000256" key="2">
    <source>
        <dbReference type="ARBA" id="ARBA00005042"/>
    </source>
</evidence>
<evidence type="ECO:0000256" key="16">
    <source>
        <dbReference type="RuleBase" id="RU003750"/>
    </source>
</evidence>
<evidence type="ECO:0000313" key="20">
    <source>
        <dbReference type="Proteomes" id="UP000034883"/>
    </source>
</evidence>
<keyword evidence="11 18" id="KW-0472">Membrane</keyword>
<dbReference type="AlphaFoldDB" id="A0A0F6W3H8"/>
<dbReference type="PANTHER" id="PTHR14269">
    <property type="entry name" value="CDP-DIACYLGLYCEROL--GLYCEROL-3-PHOSPHATE 3-PHOSPHATIDYLTRANSFERASE-RELATED"/>
    <property type="match status" value="1"/>
</dbReference>
<keyword evidence="10" id="KW-0443">Lipid metabolism</keyword>
<feature type="transmembrane region" description="Helical" evidence="18">
    <location>
        <begin position="57"/>
        <end position="79"/>
    </location>
</feature>
<dbReference type="KEGG" id="samy:DB32_003616"/>
<dbReference type="InterPro" id="IPR048254">
    <property type="entry name" value="CDP_ALCOHOL_P_TRANSF_CS"/>
</dbReference>
<feature type="transmembrane region" description="Helical" evidence="18">
    <location>
        <begin position="216"/>
        <end position="237"/>
    </location>
</feature>
<accession>A0A0F6W3H8</accession>
<evidence type="ECO:0000256" key="5">
    <source>
        <dbReference type="ARBA" id="ARBA00014944"/>
    </source>
</evidence>
<comment type="similarity">
    <text evidence="3 16">Belongs to the CDP-alcohol phosphatidyltransferase class-I family.</text>
</comment>
<protein>
    <recommendedName>
        <fullName evidence="5 15">CDP-diacylglycerol--glycerol-3-phosphate 3-phosphatidyltransferase</fullName>
        <ecNumber evidence="4 15">2.7.8.5</ecNumber>
    </recommendedName>
</protein>
<dbReference type="Proteomes" id="UP000034883">
    <property type="component" value="Chromosome"/>
</dbReference>
<evidence type="ECO:0000256" key="11">
    <source>
        <dbReference type="ARBA" id="ARBA00023136"/>
    </source>
</evidence>
<keyword evidence="8 18" id="KW-0812">Transmembrane</keyword>
<gene>
    <name evidence="19" type="ORF">DB32_003616</name>
</gene>
<dbReference type="GO" id="GO:0008444">
    <property type="term" value="F:CDP-diacylglycerol-glycerol-3-phosphate 3-phosphatidyltransferase activity"/>
    <property type="evidence" value="ECO:0007669"/>
    <property type="project" value="UniProtKB-UniRule"/>
</dbReference>
<dbReference type="NCBIfam" id="TIGR00560">
    <property type="entry name" value="pgsA"/>
    <property type="match status" value="1"/>
</dbReference>
<evidence type="ECO:0000256" key="18">
    <source>
        <dbReference type="SAM" id="Phobius"/>
    </source>
</evidence>
<comment type="catalytic activity">
    <reaction evidence="14">
        <text>a CDP-1,2-diacyl-sn-glycerol + sn-glycerol 3-phosphate = a 1,2-diacyl-sn-glycero-3-phospho-(1'-sn-glycero-3'-phosphate) + CMP + H(+)</text>
        <dbReference type="Rhea" id="RHEA:12593"/>
        <dbReference type="ChEBI" id="CHEBI:15378"/>
        <dbReference type="ChEBI" id="CHEBI:57597"/>
        <dbReference type="ChEBI" id="CHEBI:58332"/>
        <dbReference type="ChEBI" id="CHEBI:60110"/>
        <dbReference type="ChEBI" id="CHEBI:60377"/>
        <dbReference type="EC" id="2.7.8.5"/>
    </reaction>
</comment>
<comment type="pathway">
    <text evidence="2">Phospholipid metabolism; phosphatidylglycerol biosynthesis; phosphatidylglycerol from CDP-diacylglycerol: step 1/2.</text>
</comment>
<dbReference type="GO" id="GO:0046474">
    <property type="term" value="P:glycerophospholipid biosynthetic process"/>
    <property type="evidence" value="ECO:0007669"/>
    <property type="project" value="TreeGrafter"/>
</dbReference>
<dbReference type="PANTHER" id="PTHR14269:SF62">
    <property type="entry name" value="CDP-DIACYLGLYCEROL--GLYCEROL-3-PHOSPHATE 3-PHOSPHATIDYLTRANSFERASE 1, CHLOROPLASTIC"/>
    <property type="match status" value="1"/>
</dbReference>
<dbReference type="InterPro" id="IPR004570">
    <property type="entry name" value="Phosphatidylglycerol_P_synth"/>
</dbReference>
<evidence type="ECO:0000256" key="14">
    <source>
        <dbReference type="ARBA" id="ARBA00048586"/>
    </source>
</evidence>
<keyword evidence="9 18" id="KW-1133">Transmembrane helix</keyword>
<evidence type="ECO:0000256" key="3">
    <source>
        <dbReference type="ARBA" id="ARBA00010441"/>
    </source>
</evidence>
<evidence type="ECO:0000256" key="7">
    <source>
        <dbReference type="ARBA" id="ARBA00022679"/>
    </source>
</evidence>
<dbReference type="Pfam" id="PF01066">
    <property type="entry name" value="CDP-OH_P_transf"/>
    <property type="match status" value="1"/>
</dbReference>
<sequence length="255" mass="27944">MTRARIDALRAPGMTLGLSRRMPPMSTAEHPPTPHAPAAAAPRVVVQKRTGIREDALNLPNLLTMLRIVLIPAVLWLITEGTPEGNFWAAIVYSVSAITDFIDGYLARRMKLVSVLGKFLDPLADKLLVMGTLVAMTAIGRVPAWAVILIVARELSITSLRVIAMSEGVTIAAGQGGKEKAALQMVAILMLILHQAFAIDFFFFQVHADFHEIGLALLYLSVFFALTSAGEYVKIFVDAVEQKEKRLAEEDRREP</sequence>
<comment type="subcellular location">
    <subcellularLocation>
        <location evidence="1">Membrane</location>
        <topology evidence="1">Multi-pass membrane protein</topology>
    </subcellularLocation>
</comment>
<evidence type="ECO:0000256" key="10">
    <source>
        <dbReference type="ARBA" id="ARBA00023098"/>
    </source>
</evidence>
<evidence type="ECO:0000256" key="9">
    <source>
        <dbReference type="ARBA" id="ARBA00022989"/>
    </source>
</evidence>
<organism evidence="19 20">
    <name type="scientific">Sandaracinus amylolyticus</name>
    <dbReference type="NCBI Taxonomy" id="927083"/>
    <lineage>
        <taxon>Bacteria</taxon>
        <taxon>Pseudomonadati</taxon>
        <taxon>Myxococcota</taxon>
        <taxon>Polyangia</taxon>
        <taxon>Polyangiales</taxon>
        <taxon>Sandaracinaceae</taxon>
        <taxon>Sandaracinus</taxon>
    </lineage>
</organism>
<reference evidence="19 20" key="1">
    <citation type="submission" date="2015-03" db="EMBL/GenBank/DDBJ databases">
        <title>Genome assembly of Sandaracinus amylolyticus DSM 53668.</title>
        <authorList>
            <person name="Sharma G."/>
            <person name="Subramanian S."/>
        </authorList>
    </citation>
    <scope>NUCLEOTIDE SEQUENCE [LARGE SCALE GENOMIC DNA]</scope>
    <source>
        <strain evidence="19 20">DSM 53668</strain>
    </source>
</reference>
<evidence type="ECO:0000313" key="19">
    <source>
        <dbReference type="EMBL" id="AKF06467.1"/>
    </source>
</evidence>
<evidence type="ECO:0000256" key="8">
    <source>
        <dbReference type="ARBA" id="ARBA00022692"/>
    </source>
</evidence>
<feature type="transmembrane region" description="Helical" evidence="18">
    <location>
        <begin position="186"/>
        <end position="204"/>
    </location>
</feature>
<keyword evidence="12" id="KW-0594">Phospholipid biosynthesis</keyword>
<dbReference type="Gene3D" id="1.20.120.1760">
    <property type="match status" value="1"/>
</dbReference>
<evidence type="ECO:0000256" key="17">
    <source>
        <dbReference type="SAM" id="MobiDB-lite"/>
    </source>
</evidence>
<feature type="region of interest" description="Disordered" evidence="17">
    <location>
        <begin position="16"/>
        <end position="40"/>
    </location>
</feature>
<keyword evidence="7 16" id="KW-0808">Transferase</keyword>
<keyword evidence="20" id="KW-1185">Reference proteome</keyword>
<dbReference type="STRING" id="927083.DB32_003616"/>
<dbReference type="GO" id="GO:0016020">
    <property type="term" value="C:membrane"/>
    <property type="evidence" value="ECO:0007669"/>
    <property type="project" value="UniProtKB-SubCell"/>
</dbReference>
<evidence type="ECO:0000256" key="13">
    <source>
        <dbReference type="ARBA" id="ARBA00023264"/>
    </source>
</evidence>
<evidence type="ECO:0000256" key="4">
    <source>
        <dbReference type="ARBA" id="ARBA00013170"/>
    </source>
</evidence>
<keyword evidence="13" id="KW-1208">Phospholipid metabolism</keyword>
<evidence type="ECO:0000256" key="15">
    <source>
        <dbReference type="NCBIfam" id="TIGR00560"/>
    </source>
</evidence>